<sequence length="230" mass="27319">MQVIVDESLGLPNEVLEEAVIRKAKLKNDSSLPEMVQKHKGGVIAKKLTVAKRNKESELEEMIQLLEQYEEILYVYDSFMLDEGLLKRIRTWAYPKRKLFLLNGAENRAFTIYFLEKLKEMLFEELYYSNHHPTKKFTITNDPKYQSGYLLLKKFKHKQFHVFDSRRQTKIVSGRKQDLLEQFVHLPSAEIYIASRKPIFPDHRSVKYFELQKHSLPVCSDWTDIFIPQY</sequence>
<dbReference type="RefSeq" id="WP_307151594.1">
    <property type="nucleotide sequence ID" value="NZ_JAUSTU010000020.1"/>
</dbReference>
<dbReference type="EMBL" id="JAUSTU010000020">
    <property type="protein sequence ID" value="MDQ0157122.1"/>
    <property type="molecule type" value="Genomic_DNA"/>
</dbReference>
<proteinExistence type="predicted"/>
<evidence type="ECO:0000313" key="3">
    <source>
        <dbReference type="Proteomes" id="UP001231362"/>
    </source>
</evidence>
<evidence type="ECO:0000313" key="2">
    <source>
        <dbReference type="EMBL" id="MDQ0157122.1"/>
    </source>
</evidence>
<keyword evidence="3" id="KW-1185">Reference proteome</keyword>
<evidence type="ECO:0000256" key="1">
    <source>
        <dbReference type="SAM" id="Coils"/>
    </source>
</evidence>
<organism evidence="2 3">
    <name type="scientific">Anoxybacillus andreesenii</name>
    <dbReference type="NCBI Taxonomy" id="1325932"/>
    <lineage>
        <taxon>Bacteria</taxon>
        <taxon>Bacillati</taxon>
        <taxon>Bacillota</taxon>
        <taxon>Bacilli</taxon>
        <taxon>Bacillales</taxon>
        <taxon>Anoxybacillaceae</taxon>
        <taxon>Anoxybacillus</taxon>
    </lineage>
</organism>
<accession>A0ABT9V865</accession>
<reference evidence="2 3" key="1">
    <citation type="submission" date="2023-07" db="EMBL/GenBank/DDBJ databases">
        <title>Genomic Encyclopedia of Type Strains, Phase IV (KMG-IV): sequencing the most valuable type-strain genomes for metagenomic binning, comparative biology and taxonomic classification.</title>
        <authorList>
            <person name="Goeker M."/>
        </authorList>
    </citation>
    <scope>NUCLEOTIDE SEQUENCE [LARGE SCALE GENOMIC DNA]</scope>
    <source>
        <strain evidence="2 3">DSM 23948</strain>
    </source>
</reference>
<keyword evidence="1" id="KW-0175">Coiled coil</keyword>
<gene>
    <name evidence="2" type="ORF">J2S07_003450</name>
</gene>
<name>A0ABT9V865_9BACL</name>
<comment type="caution">
    <text evidence="2">The sequence shown here is derived from an EMBL/GenBank/DDBJ whole genome shotgun (WGS) entry which is preliminary data.</text>
</comment>
<dbReference type="Proteomes" id="UP001231362">
    <property type="component" value="Unassembled WGS sequence"/>
</dbReference>
<feature type="coiled-coil region" evidence="1">
    <location>
        <begin position="45"/>
        <end position="72"/>
    </location>
</feature>
<protein>
    <submittedName>
        <fullName evidence="2">Uncharacterized protein</fullName>
    </submittedName>
</protein>